<feature type="signal peptide" evidence="3">
    <location>
        <begin position="1"/>
        <end position="27"/>
    </location>
</feature>
<sequence>MRNFKKFIVGFIAMLSLLVINPTQANAAWKQDGTGWWYTSGSSYLTGWQSIDGNWYYFYSNGYMAHDCWIGNYYLNGNGAWTLDVPKATNNTTSTKSTGSSAVTSDTVYVSSKGIYHKTPNAHGMKNSTAMTRSEAEAAGYRACQAKHCP</sequence>
<dbReference type="Pfam" id="PF19127">
    <property type="entry name" value="Choline_bind_3"/>
    <property type="match status" value="1"/>
</dbReference>
<dbReference type="Proteomes" id="UP001189143">
    <property type="component" value="Unassembled WGS sequence"/>
</dbReference>
<organism evidence="4 5">
    <name type="scientific">Clostridium neonatale</name>
    <dbReference type="NCBI Taxonomy" id="137838"/>
    <lineage>
        <taxon>Bacteria</taxon>
        <taxon>Bacillati</taxon>
        <taxon>Bacillota</taxon>
        <taxon>Clostridia</taxon>
        <taxon>Eubacteriales</taxon>
        <taxon>Clostridiaceae</taxon>
        <taxon>Clostridium</taxon>
    </lineage>
</organism>
<evidence type="ECO:0000313" key="4">
    <source>
        <dbReference type="EMBL" id="CAI3539885.1"/>
    </source>
</evidence>
<name>A0AAD1YEG4_9CLOT</name>
<comment type="caution">
    <text evidence="4">The sequence shown here is derived from an EMBL/GenBank/DDBJ whole genome shotgun (WGS) entry which is preliminary data.</text>
</comment>
<feature type="repeat" description="Cell wall-binding" evidence="2">
    <location>
        <begin position="45"/>
        <end position="64"/>
    </location>
</feature>
<dbReference type="InterPro" id="IPR018337">
    <property type="entry name" value="Cell_wall/Cho-bd_repeat"/>
</dbReference>
<evidence type="ECO:0000256" key="2">
    <source>
        <dbReference type="PROSITE-ProRule" id="PRU00591"/>
    </source>
</evidence>
<evidence type="ECO:0000313" key="5">
    <source>
        <dbReference type="Proteomes" id="UP001189143"/>
    </source>
</evidence>
<dbReference type="PROSITE" id="PS51170">
    <property type="entry name" value="CW"/>
    <property type="match status" value="1"/>
</dbReference>
<evidence type="ECO:0000256" key="1">
    <source>
        <dbReference type="ARBA" id="ARBA00022737"/>
    </source>
</evidence>
<evidence type="ECO:0000256" key="3">
    <source>
        <dbReference type="SAM" id="SignalP"/>
    </source>
</evidence>
<proteinExistence type="predicted"/>
<dbReference type="RefSeq" id="WP_125149981.1">
    <property type="nucleotide sequence ID" value="NZ_CAKJVF010000028.1"/>
</dbReference>
<reference evidence="4" key="1">
    <citation type="submission" date="2022-10" db="EMBL/GenBank/DDBJ databases">
        <authorList>
            <person name="Aires J."/>
            <person name="Mesa V."/>
        </authorList>
    </citation>
    <scope>NUCLEOTIDE SEQUENCE</scope>
    <source>
        <strain evidence="4">Clostridium neonatale JD116</strain>
    </source>
</reference>
<keyword evidence="3" id="KW-0732">Signal</keyword>
<keyword evidence="1" id="KW-0677">Repeat</keyword>
<dbReference type="Gene3D" id="2.10.270.20">
    <property type="match status" value="1"/>
</dbReference>
<dbReference type="SUPFAM" id="SSF69360">
    <property type="entry name" value="Cell wall binding repeat"/>
    <property type="match status" value="1"/>
</dbReference>
<gene>
    <name evidence="4" type="ORF">CNEO2_1120005</name>
</gene>
<dbReference type="EMBL" id="CAMTCP010000014">
    <property type="protein sequence ID" value="CAI3539885.1"/>
    <property type="molecule type" value="Genomic_DNA"/>
</dbReference>
<protein>
    <submittedName>
        <fullName evidence="4">Cell wall binding repeat-containing protein</fullName>
    </submittedName>
</protein>
<dbReference type="AlphaFoldDB" id="A0AAD1YEG4"/>
<accession>A0AAD1YEG4</accession>
<feature type="chain" id="PRO_5042058539" evidence="3">
    <location>
        <begin position="28"/>
        <end position="150"/>
    </location>
</feature>